<dbReference type="PANTHER" id="PTHR43317">
    <property type="entry name" value="THERMOSPERMINE SYNTHASE ACAULIS5"/>
    <property type="match status" value="1"/>
</dbReference>
<dbReference type="Pfam" id="PF01564">
    <property type="entry name" value="Spermine_synth"/>
    <property type="match status" value="1"/>
</dbReference>
<dbReference type="Proteomes" id="UP001320148">
    <property type="component" value="Chromosome"/>
</dbReference>
<proteinExistence type="predicted"/>
<dbReference type="PANTHER" id="PTHR43317:SF3">
    <property type="entry name" value="BLR2883 PROTEIN"/>
    <property type="match status" value="1"/>
</dbReference>
<dbReference type="Gene3D" id="3.40.50.150">
    <property type="entry name" value="Vaccinia Virus protein VP39"/>
    <property type="match status" value="1"/>
</dbReference>
<evidence type="ECO:0000313" key="3">
    <source>
        <dbReference type="Proteomes" id="UP001320148"/>
    </source>
</evidence>
<evidence type="ECO:0000256" key="1">
    <source>
        <dbReference type="ARBA" id="ARBA00023115"/>
    </source>
</evidence>
<dbReference type="RefSeq" id="WP_236888422.1">
    <property type="nucleotide sequence ID" value="NZ_AP024488.1"/>
</dbReference>
<sequence length="226" mass="24496">MALPWKTLDRFTTDDETLELRQRGERDFIITLGSQVLMNSMAQRSEMALGALGCKGLENHPAPRVMVGGLGMGCTLRAVLDALPETAEVVVAELSEQIVTWCKGPLASLTGGAVSDPRVTVALGDVAKLISNTAKETNTPRFDAIILDLYRGPHARTDKKSDPFYGSRAIERTHACLKPGGTLAVWGETYDEGFAKRMTQGGFATTCERPGKGGYRHAVFLGKKKR</sequence>
<dbReference type="SUPFAM" id="SSF53335">
    <property type="entry name" value="S-adenosyl-L-methionine-dependent methyltransferases"/>
    <property type="match status" value="1"/>
</dbReference>
<gene>
    <name evidence="2" type="ORF">DSLASN_26200</name>
</gene>
<accession>A0ABM7PIV1</accession>
<evidence type="ECO:0000313" key="2">
    <source>
        <dbReference type="EMBL" id="BCS96988.1"/>
    </source>
</evidence>
<name>A0ABM7PIV1_9BACT</name>
<keyword evidence="1" id="KW-0620">Polyamine biosynthesis</keyword>
<keyword evidence="3" id="KW-1185">Reference proteome</keyword>
<protein>
    <submittedName>
        <fullName evidence="2">Spermidine synthase</fullName>
    </submittedName>
</protein>
<organism evidence="2 3">
    <name type="scientific">Desulfoluna limicola</name>
    <dbReference type="NCBI Taxonomy" id="2810562"/>
    <lineage>
        <taxon>Bacteria</taxon>
        <taxon>Pseudomonadati</taxon>
        <taxon>Thermodesulfobacteriota</taxon>
        <taxon>Desulfobacteria</taxon>
        <taxon>Desulfobacterales</taxon>
        <taxon>Desulfolunaceae</taxon>
        <taxon>Desulfoluna</taxon>
    </lineage>
</organism>
<reference evidence="2 3" key="1">
    <citation type="submission" date="2021-02" db="EMBL/GenBank/DDBJ databases">
        <title>Complete genome of Desulfoluna sp. strain ASN36.</title>
        <authorList>
            <person name="Takahashi A."/>
            <person name="Kojima H."/>
            <person name="Fukui M."/>
        </authorList>
    </citation>
    <scope>NUCLEOTIDE SEQUENCE [LARGE SCALE GENOMIC DNA]</scope>
    <source>
        <strain evidence="2 3">ASN36</strain>
    </source>
</reference>
<dbReference type="InterPro" id="IPR029063">
    <property type="entry name" value="SAM-dependent_MTases_sf"/>
</dbReference>
<dbReference type="EMBL" id="AP024488">
    <property type="protein sequence ID" value="BCS96988.1"/>
    <property type="molecule type" value="Genomic_DNA"/>
</dbReference>